<dbReference type="Proteomes" id="UP000242791">
    <property type="component" value="Unassembled WGS sequence"/>
</dbReference>
<dbReference type="AlphaFoldDB" id="A0A1J9RCX4"/>
<proteinExistence type="predicted"/>
<dbReference type="VEuPathDB" id="FungiDB:ACJ73_03109"/>
<protein>
    <submittedName>
        <fullName evidence="2">Uncharacterized protein</fullName>
    </submittedName>
</protein>
<reference evidence="2 3" key="1">
    <citation type="submission" date="2015-08" db="EMBL/GenBank/DDBJ databases">
        <title>Emmonsia species relationships and genome sequence.</title>
        <authorList>
            <person name="Cuomo C.A."/>
            <person name="Schwartz I.S."/>
            <person name="Kenyon C."/>
            <person name="De Hoog G.S."/>
            <person name="Govender N.P."/>
            <person name="Botha A."/>
            <person name="Moreno L."/>
            <person name="De Vries M."/>
            <person name="Munoz J.F."/>
            <person name="Stielow J.B."/>
        </authorList>
    </citation>
    <scope>NUCLEOTIDE SEQUENCE [LARGE SCALE GENOMIC DNA]</scope>
    <source>
        <strain evidence="2 3">EI222</strain>
    </source>
</reference>
<feature type="region of interest" description="Disordered" evidence="1">
    <location>
        <begin position="40"/>
        <end position="61"/>
    </location>
</feature>
<name>A0A1J9RCX4_9EURO</name>
<evidence type="ECO:0000313" key="2">
    <source>
        <dbReference type="EMBL" id="OJD25525.1"/>
    </source>
</evidence>
<gene>
    <name evidence="2" type="ORF">ACJ73_03109</name>
</gene>
<organism evidence="2 3">
    <name type="scientific">Blastomyces percursus</name>
    <dbReference type="NCBI Taxonomy" id="1658174"/>
    <lineage>
        <taxon>Eukaryota</taxon>
        <taxon>Fungi</taxon>
        <taxon>Dikarya</taxon>
        <taxon>Ascomycota</taxon>
        <taxon>Pezizomycotina</taxon>
        <taxon>Eurotiomycetes</taxon>
        <taxon>Eurotiomycetidae</taxon>
        <taxon>Onygenales</taxon>
        <taxon>Ajellomycetaceae</taxon>
        <taxon>Blastomyces</taxon>
    </lineage>
</organism>
<sequence length="61" mass="6282">MAGRSGRLLAVGSLITTGSQKSVQRPLPSTGQHGHKFAVVAPTRSMDHSPSDLDKPTGSLG</sequence>
<feature type="compositionally biased region" description="Basic and acidic residues" evidence="1">
    <location>
        <begin position="45"/>
        <end position="55"/>
    </location>
</feature>
<evidence type="ECO:0000313" key="3">
    <source>
        <dbReference type="Proteomes" id="UP000242791"/>
    </source>
</evidence>
<keyword evidence="3" id="KW-1185">Reference proteome</keyword>
<comment type="caution">
    <text evidence="2">The sequence shown here is derived from an EMBL/GenBank/DDBJ whole genome shotgun (WGS) entry which is preliminary data.</text>
</comment>
<evidence type="ECO:0000256" key="1">
    <source>
        <dbReference type="SAM" id="MobiDB-lite"/>
    </source>
</evidence>
<dbReference type="EMBL" id="LGTZ01000361">
    <property type="protein sequence ID" value="OJD25525.1"/>
    <property type="molecule type" value="Genomic_DNA"/>
</dbReference>
<accession>A0A1J9RCX4</accession>